<protein>
    <submittedName>
        <fullName evidence="1">Uncharacterized protein</fullName>
    </submittedName>
</protein>
<reference evidence="1" key="1">
    <citation type="journal article" date="2021" name="Proc. Natl. Acad. Sci. U.S.A.">
        <title>A Catalog of Tens of Thousands of Viruses from Human Metagenomes Reveals Hidden Associations with Chronic Diseases.</title>
        <authorList>
            <person name="Tisza M.J."/>
            <person name="Buck C.B."/>
        </authorList>
    </citation>
    <scope>NUCLEOTIDE SEQUENCE</scope>
    <source>
        <strain evidence="1">CtuQh21</strain>
    </source>
</reference>
<accession>A0A8S5PFV4</accession>
<dbReference type="EMBL" id="BK015412">
    <property type="protein sequence ID" value="DAE05544.1"/>
    <property type="molecule type" value="Genomic_DNA"/>
</dbReference>
<organism evidence="1">
    <name type="scientific">Podoviridae sp. ctuQh21</name>
    <dbReference type="NCBI Taxonomy" id="2825284"/>
    <lineage>
        <taxon>Viruses</taxon>
        <taxon>Duplodnaviria</taxon>
        <taxon>Heunggongvirae</taxon>
        <taxon>Uroviricota</taxon>
        <taxon>Caudoviricetes</taxon>
    </lineage>
</organism>
<evidence type="ECO:0000313" key="1">
    <source>
        <dbReference type="EMBL" id="DAE05544.1"/>
    </source>
</evidence>
<proteinExistence type="predicted"/>
<sequence length="264" mass="28801">MTLKTPINAGHMVPNAMEIFVAKRWSDPLMQVGFYKDQEIAAAGESSDDVYSNGSLKKIKDGNKVKVNFSLHELTNEKLEILQLGLISMKSGTVVGEVESFMPGAWSFDKDILLKYSNQDGTATEVTKVEALINGVVKTLVKETDYDVVVTSLGSTAIKLKKGTLLTDTAPVNVKLTVTYSATANDVKIVEHKENSLAKGFVMVLVNEFEYEGKKKSIKIYVEDCQASKSMMKQISNNDGTTAGFPVEITGTIVKQENLGFSLA</sequence>
<name>A0A8S5PFV4_9CAUD</name>